<evidence type="ECO:0000256" key="1">
    <source>
        <dbReference type="SAM" id="SignalP"/>
    </source>
</evidence>
<keyword evidence="1" id="KW-0732">Signal</keyword>
<reference evidence="2 3" key="1">
    <citation type="submission" date="2023-07" db="EMBL/GenBank/DDBJ databases">
        <title>Genomic Encyclopedia of Type Strains, Phase IV (KMG-IV): sequencing the most valuable type-strain genomes for metagenomic binning, comparative biology and taxonomic classification.</title>
        <authorList>
            <person name="Goeker M."/>
        </authorList>
    </citation>
    <scope>NUCLEOTIDE SEQUENCE [LARGE SCALE GENOMIC DNA]</scope>
    <source>
        <strain evidence="2 3">DSM 9768</strain>
    </source>
</reference>
<name>A0ABU0A2G5_9BACI</name>
<dbReference type="InterPro" id="IPR050245">
    <property type="entry name" value="PrsA_foldase"/>
</dbReference>
<keyword evidence="3" id="KW-1185">Reference proteome</keyword>
<dbReference type="PANTHER" id="PTHR47245:SF2">
    <property type="entry name" value="PEPTIDYL-PROLYL CIS-TRANS ISOMERASE HP_0175-RELATED"/>
    <property type="match status" value="1"/>
</dbReference>
<dbReference type="SUPFAM" id="SSF109998">
    <property type="entry name" value="Triger factor/SurA peptide-binding domain-like"/>
    <property type="match status" value="1"/>
</dbReference>
<dbReference type="EMBL" id="JAUSUG010000032">
    <property type="protein sequence ID" value="MDQ0257684.1"/>
    <property type="molecule type" value="Genomic_DNA"/>
</dbReference>
<evidence type="ECO:0000313" key="2">
    <source>
        <dbReference type="EMBL" id="MDQ0257684.1"/>
    </source>
</evidence>
<proteinExistence type="predicted"/>
<organism evidence="2 3">
    <name type="scientific">Evansella vedderi</name>
    <dbReference type="NCBI Taxonomy" id="38282"/>
    <lineage>
        <taxon>Bacteria</taxon>
        <taxon>Bacillati</taxon>
        <taxon>Bacillota</taxon>
        <taxon>Bacilli</taxon>
        <taxon>Bacillales</taxon>
        <taxon>Bacillaceae</taxon>
        <taxon>Evansella</taxon>
    </lineage>
</organism>
<evidence type="ECO:0000313" key="3">
    <source>
        <dbReference type="Proteomes" id="UP001230005"/>
    </source>
</evidence>
<dbReference type="Proteomes" id="UP001230005">
    <property type="component" value="Unassembled WGS sequence"/>
</dbReference>
<accession>A0ABU0A2G5</accession>
<dbReference type="RefSeq" id="WP_307331795.1">
    <property type="nucleotide sequence ID" value="NZ_JAUSUG010000032.1"/>
</dbReference>
<dbReference type="Gene3D" id="1.10.4030.10">
    <property type="entry name" value="Porin chaperone SurA, peptide-binding domain"/>
    <property type="match status" value="1"/>
</dbReference>
<dbReference type="InterPro" id="IPR027304">
    <property type="entry name" value="Trigger_fact/SurA_dom_sf"/>
</dbReference>
<protein>
    <submittedName>
        <fullName evidence="2">Membrane protein</fullName>
    </submittedName>
</protein>
<feature type="signal peptide" evidence="1">
    <location>
        <begin position="1"/>
        <end position="21"/>
    </location>
</feature>
<comment type="caution">
    <text evidence="2">The sequence shown here is derived from an EMBL/GenBank/DDBJ whole genome shotgun (WGS) entry which is preliminary data.</text>
</comment>
<dbReference type="PANTHER" id="PTHR47245">
    <property type="entry name" value="PEPTIDYLPROLYL ISOMERASE"/>
    <property type="match status" value="1"/>
</dbReference>
<sequence length="224" mass="25786">MVIIKRNLLLAMSILAMLVMAACGNNQDEGTTDTTDGPGEVVATVNGEEVYERDLMLMLQQQLGMFGIDIEAEENQEIVDQFKPMILDQLVLERILVQEANTQNIEIPEEEVDIYFEQMRSQAQLPEGETFEDVLAAQGYTEEQLRLEIEEMLMVENLLRLEHLDTSDYAVTEEETREYYDELLVEYGDELEEFEVIQDELALSLKQGKYIEDLQARAEIETFI</sequence>
<gene>
    <name evidence="2" type="ORF">J2S74_005146</name>
</gene>
<feature type="chain" id="PRO_5046509915" evidence="1">
    <location>
        <begin position="22"/>
        <end position="224"/>
    </location>
</feature>
<dbReference type="PROSITE" id="PS51257">
    <property type="entry name" value="PROKAR_LIPOPROTEIN"/>
    <property type="match status" value="1"/>
</dbReference>
<dbReference type="Pfam" id="PF13624">
    <property type="entry name" value="SurA_N_3"/>
    <property type="match status" value="1"/>
</dbReference>